<evidence type="ECO:0000313" key="4">
    <source>
        <dbReference type="Proteomes" id="UP001142648"/>
    </source>
</evidence>
<sequence length="379" mass="42300">MSESRSLDENQTPALWPGALEEARELIGVELRRTGQQWNTEASPDAVRQFCWGIGDDNPLFTDPAYGRRSRHGSALAPGCFLYTIDTTVVAPKLRGIQWLYGGTDFEWFEPIRHRDSFTVTAKLLDAVEKEGRNAPRFIIQTGETNYTNQEGKLVCRAHGSTARTARGKASGGLKYKPRATYSYTDEELAEIAFAIETEELRGSAPRFWEDVQVGSELQPMLKGPLTITDMICWYSGGGHSYQAHRRAVMHRKRHPADAFRNAETGAQDSAARGHTESKMARDVGMPGGYDVGPQRISWMGQLMTNWMGDDGFLRRLNVSIRRPNIFGDVSWCRAQIMDKRVEDGSGLIDLEVWVQNQLGEVTAKGQAAVILPRKSSTS</sequence>
<feature type="compositionally biased region" description="Basic and acidic residues" evidence="1">
    <location>
        <begin position="272"/>
        <end position="282"/>
    </location>
</feature>
<protein>
    <submittedName>
        <fullName evidence="3">MaoC family dehydratase N-terminal domain-containing protein</fullName>
    </submittedName>
</protein>
<evidence type="ECO:0000256" key="1">
    <source>
        <dbReference type="SAM" id="MobiDB-lite"/>
    </source>
</evidence>
<dbReference type="SUPFAM" id="SSF54637">
    <property type="entry name" value="Thioesterase/thiol ester dehydrase-isomerase"/>
    <property type="match status" value="2"/>
</dbReference>
<dbReference type="InterPro" id="IPR029069">
    <property type="entry name" value="HotDog_dom_sf"/>
</dbReference>
<dbReference type="Proteomes" id="UP001142648">
    <property type="component" value="Unassembled WGS sequence"/>
</dbReference>
<gene>
    <name evidence="3" type="ORF">N0B51_00860</name>
</gene>
<reference evidence="3" key="1">
    <citation type="submission" date="2022-09" db="EMBL/GenBank/DDBJ databases">
        <title>The genome sequence of Tsuneonella sp. YG55.</title>
        <authorList>
            <person name="Liu Y."/>
        </authorList>
    </citation>
    <scope>NUCLEOTIDE SEQUENCE</scope>
    <source>
        <strain evidence="3">YG55</strain>
    </source>
</reference>
<accession>A0A9X3ALV1</accession>
<dbReference type="EMBL" id="JAOAMV010000001">
    <property type="protein sequence ID" value="MCT2557522.1"/>
    <property type="molecule type" value="Genomic_DNA"/>
</dbReference>
<organism evidence="3 4">
    <name type="scientific">Tsuneonella litorea</name>
    <dbReference type="NCBI Taxonomy" id="2976475"/>
    <lineage>
        <taxon>Bacteria</taxon>
        <taxon>Pseudomonadati</taxon>
        <taxon>Pseudomonadota</taxon>
        <taxon>Alphaproteobacteria</taxon>
        <taxon>Sphingomonadales</taxon>
        <taxon>Erythrobacteraceae</taxon>
        <taxon>Tsuneonella</taxon>
    </lineage>
</organism>
<proteinExistence type="predicted"/>
<evidence type="ECO:0000313" key="3">
    <source>
        <dbReference type="EMBL" id="MCT2557522.1"/>
    </source>
</evidence>
<dbReference type="AlphaFoldDB" id="A0A9X3ALV1"/>
<comment type="caution">
    <text evidence="3">The sequence shown here is derived from an EMBL/GenBank/DDBJ whole genome shotgun (WGS) entry which is preliminary data.</text>
</comment>
<keyword evidence="4" id="KW-1185">Reference proteome</keyword>
<dbReference type="RefSeq" id="WP_259960301.1">
    <property type="nucleotide sequence ID" value="NZ_JAOAMV010000001.1"/>
</dbReference>
<feature type="domain" description="FAS1-like dehydratase" evidence="2">
    <location>
        <begin position="36"/>
        <end position="156"/>
    </location>
</feature>
<dbReference type="Gene3D" id="3.10.129.10">
    <property type="entry name" value="Hotdog Thioesterase"/>
    <property type="match status" value="2"/>
</dbReference>
<feature type="region of interest" description="Disordered" evidence="1">
    <location>
        <begin position="265"/>
        <end position="287"/>
    </location>
</feature>
<dbReference type="Pfam" id="PF13452">
    <property type="entry name" value="FAS1_DH_region"/>
    <property type="match status" value="1"/>
</dbReference>
<name>A0A9X3ALV1_9SPHN</name>
<evidence type="ECO:0000259" key="2">
    <source>
        <dbReference type="Pfam" id="PF13452"/>
    </source>
</evidence>
<dbReference type="InterPro" id="IPR039569">
    <property type="entry name" value="FAS1-like_DH_region"/>
</dbReference>